<dbReference type="GO" id="GO:0005737">
    <property type="term" value="C:cytoplasm"/>
    <property type="evidence" value="ECO:0007669"/>
    <property type="project" value="TreeGrafter"/>
</dbReference>
<dbReference type="InterPro" id="IPR020806">
    <property type="entry name" value="PKS_PP-bd"/>
</dbReference>
<evidence type="ECO:0000313" key="6">
    <source>
        <dbReference type="Proteomes" id="UP000475249"/>
    </source>
</evidence>
<organism evidence="5 6">
    <name type="scientific">Poritiphilus flavus</name>
    <dbReference type="NCBI Taxonomy" id="2697053"/>
    <lineage>
        <taxon>Bacteria</taxon>
        <taxon>Pseudomonadati</taxon>
        <taxon>Bacteroidota</taxon>
        <taxon>Flavobacteriia</taxon>
        <taxon>Flavobacteriales</taxon>
        <taxon>Flavobacteriaceae</taxon>
        <taxon>Poritiphilus</taxon>
    </lineage>
</organism>
<dbReference type="Gene3D" id="3.30.300.30">
    <property type="match status" value="1"/>
</dbReference>
<dbReference type="AlphaFoldDB" id="A0A6L9EF00"/>
<dbReference type="InterPro" id="IPR029058">
    <property type="entry name" value="AB_hydrolase_fold"/>
</dbReference>
<dbReference type="SUPFAM" id="SSF47336">
    <property type="entry name" value="ACP-like"/>
    <property type="match status" value="1"/>
</dbReference>
<dbReference type="PROSITE" id="PS00012">
    <property type="entry name" value="PHOSPHOPANTETHEINE"/>
    <property type="match status" value="1"/>
</dbReference>
<dbReference type="SUPFAM" id="SSF56801">
    <property type="entry name" value="Acetyl-CoA synthetase-like"/>
    <property type="match status" value="1"/>
</dbReference>
<dbReference type="InterPro" id="IPR036736">
    <property type="entry name" value="ACP-like_sf"/>
</dbReference>
<dbReference type="RefSeq" id="WP_161436272.1">
    <property type="nucleotide sequence ID" value="NZ_WXYO01000006.1"/>
</dbReference>
<dbReference type="GO" id="GO:0031177">
    <property type="term" value="F:phosphopantetheine binding"/>
    <property type="evidence" value="ECO:0007669"/>
    <property type="project" value="InterPro"/>
</dbReference>
<dbReference type="EMBL" id="WXYO01000006">
    <property type="protein sequence ID" value="NAS13233.1"/>
    <property type="molecule type" value="Genomic_DNA"/>
</dbReference>
<evidence type="ECO:0000259" key="4">
    <source>
        <dbReference type="PROSITE" id="PS50075"/>
    </source>
</evidence>
<sequence>MGAFLEDLKALTDKDRELLFYRIKEWQNGENGASSTGNKKRLRAYITADKGLDINELRSDIQDRLPDYMLPSAIVEIPEFPLLPNGKVDKRALKKIRSEKLTRPEEELSRPLTEVEEKLSDLWKEVLNLEAVGIRENFFDIGGDSLMSIQLIAKARDIGIMLSPNQLFDHQTIESLAAFISDHKGEKEQWDYLVALRKEGSKAPLFCIHAGGGHVFFYNKLTEHIDPERPLYAIQPSGLYGEKQLHGSIEEMTSDYIRAMRSVQPVGPYNVMVYCFSAAVGHEMAIQMKRQGLDYNLIVVDTMVRPWSLNSPDRLKLRVSGFIKRFFRNPFKTIRFMIEDRIWMIRPTLIKWFGNDDQKALEKLRTNLVKVCLAYDWKPHNTGISLILTNKPDERINTMILNSWKEEIDADIKVLHTKGNHRTLFEKSDVPYVAKKIEECILERNS</sequence>
<comment type="cofactor">
    <cofactor evidence="1">
        <name>pantetheine 4'-phosphate</name>
        <dbReference type="ChEBI" id="CHEBI:47942"/>
    </cofactor>
</comment>
<dbReference type="Pfam" id="PF00550">
    <property type="entry name" value="PP-binding"/>
    <property type="match status" value="1"/>
</dbReference>
<proteinExistence type="predicted"/>
<keyword evidence="3" id="KW-0597">Phosphoprotein</keyword>
<dbReference type="Gene3D" id="1.10.1200.10">
    <property type="entry name" value="ACP-like"/>
    <property type="match status" value="1"/>
</dbReference>
<dbReference type="InterPro" id="IPR006162">
    <property type="entry name" value="Ppantetheine_attach_site"/>
</dbReference>
<dbReference type="FunFam" id="1.10.1200.10:FF:000005">
    <property type="entry name" value="Nonribosomal peptide synthetase 1"/>
    <property type="match status" value="1"/>
</dbReference>
<keyword evidence="2" id="KW-0596">Phosphopantetheine</keyword>
<dbReference type="InterPro" id="IPR045851">
    <property type="entry name" value="AMP-bd_C_sf"/>
</dbReference>
<feature type="domain" description="Carrier" evidence="4">
    <location>
        <begin position="110"/>
        <end position="184"/>
    </location>
</feature>
<dbReference type="PANTHER" id="PTHR45527:SF1">
    <property type="entry name" value="FATTY ACID SYNTHASE"/>
    <property type="match status" value="1"/>
</dbReference>
<dbReference type="PANTHER" id="PTHR45527">
    <property type="entry name" value="NONRIBOSOMAL PEPTIDE SYNTHETASE"/>
    <property type="match status" value="1"/>
</dbReference>
<evidence type="ECO:0000256" key="3">
    <source>
        <dbReference type="ARBA" id="ARBA00022553"/>
    </source>
</evidence>
<name>A0A6L9EF00_9FLAO</name>
<dbReference type="InterPro" id="IPR001031">
    <property type="entry name" value="Thioesterase"/>
</dbReference>
<dbReference type="GO" id="GO:0043041">
    <property type="term" value="P:amino acid activation for nonribosomal peptide biosynthetic process"/>
    <property type="evidence" value="ECO:0007669"/>
    <property type="project" value="TreeGrafter"/>
</dbReference>
<dbReference type="SMART" id="SM00823">
    <property type="entry name" value="PKS_PP"/>
    <property type="match status" value="1"/>
</dbReference>
<dbReference type="PROSITE" id="PS50075">
    <property type="entry name" value="CARRIER"/>
    <property type="match status" value="1"/>
</dbReference>
<dbReference type="SUPFAM" id="SSF53474">
    <property type="entry name" value="alpha/beta-Hydrolases"/>
    <property type="match status" value="1"/>
</dbReference>
<accession>A0A6L9EF00</accession>
<reference evidence="5 6" key="1">
    <citation type="submission" date="2020-01" db="EMBL/GenBank/DDBJ databases">
        <title>Bacteria diversity of Porities sp.</title>
        <authorList>
            <person name="Wang G."/>
        </authorList>
    </citation>
    <scope>NUCLEOTIDE SEQUENCE [LARGE SCALE GENOMIC DNA]</scope>
    <source>
        <strain evidence="5 6">R33</strain>
    </source>
</reference>
<dbReference type="InterPro" id="IPR009081">
    <property type="entry name" value="PP-bd_ACP"/>
</dbReference>
<dbReference type="GO" id="GO:0044550">
    <property type="term" value="P:secondary metabolite biosynthetic process"/>
    <property type="evidence" value="ECO:0007669"/>
    <property type="project" value="TreeGrafter"/>
</dbReference>
<dbReference type="Proteomes" id="UP000475249">
    <property type="component" value="Unassembled WGS sequence"/>
</dbReference>
<gene>
    <name evidence="5" type="ORF">GTQ38_14545</name>
</gene>
<dbReference type="Gene3D" id="3.40.50.1820">
    <property type="entry name" value="alpha/beta hydrolase"/>
    <property type="match status" value="1"/>
</dbReference>
<evidence type="ECO:0000256" key="2">
    <source>
        <dbReference type="ARBA" id="ARBA00022450"/>
    </source>
</evidence>
<protein>
    <recommendedName>
        <fullName evidence="4">Carrier domain-containing protein</fullName>
    </recommendedName>
</protein>
<comment type="caution">
    <text evidence="5">The sequence shown here is derived from an EMBL/GenBank/DDBJ whole genome shotgun (WGS) entry which is preliminary data.</text>
</comment>
<evidence type="ECO:0000256" key="1">
    <source>
        <dbReference type="ARBA" id="ARBA00001957"/>
    </source>
</evidence>
<keyword evidence="6" id="KW-1185">Reference proteome</keyword>
<evidence type="ECO:0000313" key="5">
    <source>
        <dbReference type="EMBL" id="NAS13233.1"/>
    </source>
</evidence>
<dbReference type="Pfam" id="PF00975">
    <property type="entry name" value="Thioesterase"/>
    <property type="match status" value="1"/>
</dbReference>